<dbReference type="Gene3D" id="2.40.50.140">
    <property type="entry name" value="Nucleic acid-binding proteins"/>
    <property type="match status" value="1"/>
</dbReference>
<evidence type="ECO:0000256" key="1">
    <source>
        <dbReference type="ARBA" id="ARBA00002932"/>
    </source>
</evidence>
<evidence type="ECO:0000256" key="6">
    <source>
        <dbReference type="ARBA" id="ARBA00022980"/>
    </source>
</evidence>
<evidence type="ECO:0000256" key="7">
    <source>
        <dbReference type="ARBA" id="ARBA00023274"/>
    </source>
</evidence>
<name>A0A1Z1MP33_9FLOR</name>
<evidence type="ECO:0000256" key="3">
    <source>
        <dbReference type="ARBA" id="ARBA00011458"/>
    </source>
</evidence>
<dbReference type="Pfam" id="PF00366">
    <property type="entry name" value="Ribosomal_S17"/>
    <property type="match status" value="1"/>
</dbReference>
<evidence type="ECO:0000256" key="4">
    <source>
        <dbReference type="ARBA" id="ARBA00022730"/>
    </source>
</evidence>
<dbReference type="GO" id="GO:0022627">
    <property type="term" value="C:cytosolic small ribosomal subunit"/>
    <property type="evidence" value="ECO:0007669"/>
    <property type="project" value="TreeGrafter"/>
</dbReference>
<comment type="subcellular location">
    <subcellularLocation>
        <location evidence="9">Plastid</location>
        <location evidence="9">Chloroplast</location>
    </subcellularLocation>
</comment>
<sequence>MPTKETSGIVISNKMDKTITVIVKKQVSHKKYGKIITKTNKYYAHDPLNQCKIGDKVKIKETRPLSKKKRWTLIELIKNQ</sequence>
<keyword evidence="11" id="KW-0934">Plastid</keyword>
<dbReference type="GeneID" id="33361060"/>
<dbReference type="InterPro" id="IPR019984">
    <property type="entry name" value="Ribosomal_uS17_bact/chlr"/>
</dbReference>
<proteinExistence type="inferred from homology"/>
<keyword evidence="4 9" id="KW-0699">rRNA-binding</keyword>
<evidence type="ECO:0000256" key="8">
    <source>
        <dbReference type="ARBA" id="ARBA00035251"/>
    </source>
</evidence>
<dbReference type="PANTHER" id="PTHR10744">
    <property type="entry name" value="40S RIBOSOMAL PROTEIN S11 FAMILY MEMBER"/>
    <property type="match status" value="1"/>
</dbReference>
<evidence type="ECO:0000256" key="2">
    <source>
        <dbReference type="ARBA" id="ARBA00010254"/>
    </source>
</evidence>
<comment type="similarity">
    <text evidence="2 9 10">Belongs to the universal ribosomal protein uS17 family.</text>
</comment>
<evidence type="ECO:0000313" key="11">
    <source>
        <dbReference type="EMBL" id="ARW67706.1"/>
    </source>
</evidence>
<reference evidence="11" key="1">
    <citation type="journal article" date="2017" name="J. Phycol.">
        <title>Analysis of chloroplast genomes and a supermatrix inform reclassification of the Rhodomelaceae (Rhodophyta).</title>
        <authorList>
            <person name="Diaz-Tapia P."/>
            <person name="Maggs C.A."/>
            <person name="West J.A."/>
            <person name="Verbruggen H."/>
        </authorList>
    </citation>
    <scope>NUCLEOTIDE SEQUENCE</scope>
    <source>
        <strain evidence="11">PD1509</strain>
    </source>
</reference>
<dbReference type="GO" id="GO:0006412">
    <property type="term" value="P:translation"/>
    <property type="evidence" value="ECO:0007669"/>
    <property type="project" value="UniProtKB-UniRule"/>
</dbReference>
<dbReference type="GO" id="GO:0009507">
    <property type="term" value="C:chloroplast"/>
    <property type="evidence" value="ECO:0007669"/>
    <property type="project" value="UniProtKB-SubCell"/>
</dbReference>
<keyword evidence="11" id="KW-0150">Chloroplast</keyword>
<comment type="subunit">
    <text evidence="3 9">Part of the 30S ribosomal subunit.</text>
</comment>
<geneLocation type="chloroplast" evidence="11"/>
<protein>
    <recommendedName>
        <fullName evidence="8 9">Small ribosomal subunit protein uS17c</fullName>
    </recommendedName>
</protein>
<dbReference type="GO" id="GO:0019843">
    <property type="term" value="F:rRNA binding"/>
    <property type="evidence" value="ECO:0007669"/>
    <property type="project" value="UniProtKB-UniRule"/>
</dbReference>
<dbReference type="NCBIfam" id="TIGR03635">
    <property type="entry name" value="uS17_bact"/>
    <property type="match status" value="1"/>
</dbReference>
<organism evidence="11">
    <name type="scientific">Lophocladia kuetzingii</name>
    <dbReference type="NCBI Taxonomy" id="675577"/>
    <lineage>
        <taxon>Eukaryota</taxon>
        <taxon>Rhodophyta</taxon>
        <taxon>Florideophyceae</taxon>
        <taxon>Rhodymeniophycidae</taxon>
        <taxon>Ceramiales</taxon>
        <taxon>Rhodomelaceae</taxon>
        <taxon>Lophothalieae</taxon>
        <taxon>Lophocladia</taxon>
    </lineage>
</organism>
<dbReference type="CDD" id="cd00364">
    <property type="entry name" value="Ribosomal_uS17"/>
    <property type="match status" value="1"/>
</dbReference>
<dbReference type="PANTHER" id="PTHR10744:SF1">
    <property type="entry name" value="SMALL RIBOSOMAL SUBUNIT PROTEIN US17M"/>
    <property type="match status" value="1"/>
</dbReference>
<dbReference type="RefSeq" id="YP_009398520.1">
    <property type="nucleotide sequence ID" value="NC_035292.1"/>
</dbReference>
<dbReference type="GO" id="GO:0003735">
    <property type="term" value="F:structural constituent of ribosome"/>
    <property type="evidence" value="ECO:0007669"/>
    <property type="project" value="InterPro"/>
</dbReference>
<dbReference type="PRINTS" id="PR00973">
    <property type="entry name" value="RIBOSOMALS17"/>
</dbReference>
<dbReference type="AlphaFoldDB" id="A0A1Z1MP33"/>
<keyword evidence="5 9" id="KW-0694">RNA-binding</keyword>
<accession>A0A1Z1MP33</accession>
<dbReference type="InterPro" id="IPR019979">
    <property type="entry name" value="Ribosomal_uS17_CS"/>
</dbReference>
<keyword evidence="7 9" id="KW-0687">Ribonucleoprotein</keyword>
<gene>
    <name evidence="9 11" type="primary">rps17</name>
</gene>
<dbReference type="HAMAP" id="MF_01345_B">
    <property type="entry name" value="Ribosomal_uS17_B"/>
    <property type="match status" value="1"/>
</dbReference>
<dbReference type="NCBIfam" id="NF004123">
    <property type="entry name" value="PRK05610.1"/>
    <property type="match status" value="1"/>
</dbReference>
<dbReference type="EMBL" id="MF101448">
    <property type="protein sequence ID" value="ARW67706.1"/>
    <property type="molecule type" value="Genomic_DNA"/>
</dbReference>
<evidence type="ECO:0000256" key="10">
    <source>
        <dbReference type="RuleBase" id="RU003872"/>
    </source>
</evidence>
<dbReference type="InterPro" id="IPR012340">
    <property type="entry name" value="NA-bd_OB-fold"/>
</dbReference>
<evidence type="ECO:0000256" key="5">
    <source>
        <dbReference type="ARBA" id="ARBA00022884"/>
    </source>
</evidence>
<evidence type="ECO:0000256" key="9">
    <source>
        <dbReference type="HAMAP-Rule" id="MF_01345"/>
    </source>
</evidence>
<dbReference type="SUPFAM" id="SSF50249">
    <property type="entry name" value="Nucleic acid-binding proteins"/>
    <property type="match status" value="1"/>
</dbReference>
<comment type="function">
    <text evidence="1 9">One of the primary rRNA binding proteins, it binds specifically to the 5'-end of 16S ribosomal RNA.</text>
</comment>
<dbReference type="InterPro" id="IPR000266">
    <property type="entry name" value="Ribosomal_uS17"/>
</dbReference>
<keyword evidence="6 9" id="KW-0689">Ribosomal protein</keyword>
<dbReference type="PROSITE" id="PS00056">
    <property type="entry name" value="RIBOSOMAL_S17"/>
    <property type="match status" value="1"/>
</dbReference>